<evidence type="ECO:0000259" key="2">
    <source>
        <dbReference type="Pfam" id="PF25731"/>
    </source>
</evidence>
<reference evidence="3 4" key="1">
    <citation type="submission" date="2020-02" db="EMBL/GenBank/DDBJ databases">
        <title>Draft genome sequence of two Spirosoma agri KCTC 52727 and Spirosoma terrae KCTC 52035.</title>
        <authorList>
            <person name="Rojas J."/>
            <person name="Ambika Manirajan B."/>
            <person name="Suarez C."/>
            <person name="Ratering S."/>
            <person name="Schnell S."/>
        </authorList>
    </citation>
    <scope>NUCLEOTIDE SEQUENCE [LARGE SCALE GENOMIC DNA]</scope>
    <source>
        <strain evidence="3 4">KCTC 52035</strain>
    </source>
</reference>
<comment type="caution">
    <text evidence="3">The sequence shown here is derived from an EMBL/GenBank/DDBJ whole genome shotgun (WGS) entry which is preliminary data.</text>
</comment>
<dbReference type="EMBL" id="JAAFZH010000003">
    <property type="protein sequence ID" value="NDU95253.1"/>
    <property type="molecule type" value="Genomic_DNA"/>
</dbReference>
<dbReference type="Pfam" id="PF25731">
    <property type="entry name" value="crAss_MUZ"/>
    <property type="match status" value="2"/>
</dbReference>
<accession>A0A6L9L904</accession>
<feature type="region of interest" description="Disordered" evidence="1">
    <location>
        <begin position="403"/>
        <end position="426"/>
    </location>
</feature>
<keyword evidence="4" id="KW-1185">Reference proteome</keyword>
<feature type="compositionally biased region" description="Polar residues" evidence="1">
    <location>
        <begin position="1"/>
        <end position="23"/>
    </location>
</feature>
<protein>
    <recommendedName>
        <fullName evidence="2">Crassvirus muzzle protein N-terminal region domain-containing protein</fullName>
    </recommendedName>
</protein>
<dbReference type="InterPro" id="IPR057889">
    <property type="entry name" value="crAss_MUZ_N"/>
</dbReference>
<dbReference type="RefSeq" id="WP_163946810.1">
    <property type="nucleotide sequence ID" value="NZ_JAAFZH010000003.1"/>
</dbReference>
<evidence type="ECO:0000313" key="4">
    <source>
        <dbReference type="Proteomes" id="UP000474175"/>
    </source>
</evidence>
<gene>
    <name evidence="3" type="ORF">GK108_10255</name>
</gene>
<proteinExistence type="predicted"/>
<evidence type="ECO:0000313" key="3">
    <source>
        <dbReference type="EMBL" id="NDU95253.1"/>
    </source>
</evidence>
<evidence type="ECO:0000256" key="1">
    <source>
        <dbReference type="SAM" id="MobiDB-lite"/>
    </source>
</evidence>
<feature type="domain" description="Crassvirus muzzle protein N-terminal region" evidence="2">
    <location>
        <begin position="871"/>
        <end position="1227"/>
    </location>
</feature>
<dbReference type="Proteomes" id="UP000474175">
    <property type="component" value="Unassembled WGS sequence"/>
</dbReference>
<sequence length="1368" mass="152474">MTQRHTQYFSKGQLQDISPSLQPDGTYRSGRNVRLLYNVDPEGDPKEGRSLALEVMAGTSPAYSLPDGYWPLGEIDTDLGLAVLSTNGMFSEIGLVDPDSYGVGILPAGAIRPKGFAYVYYTLYNDQYDPNNERLELYAGDHIQLTTITENELITRIQWVDGVDGHGIRTLNLNRCWEEGGGLYHRQIQLGSLTTYPRHLSIHQMMVMPEVNFGSLDYERRIDGNLLSGGYQITYRYRTLDGHASPWAPITTRPYFVSDKPIPTNPSISHHVRYMGASGVATQDGLRFVLAGVDSRWNTLEVAVLYHRGSVGVERALLTQRIELDTLANDLASIPIEVKTFSGTALNTAEFLSQQQSFERVQSIASLNSRLYAFNVDTTPALAVDASQVSTEFCEQLFTPDTTAAPTFKPKPNPENPYRQDGDKLTNSLPETVTRQLSLYNTRFGGKVFASLPIIEDYNHNKGVQVATRLAGYRRGETYGFAAVCRDTRGIPYFATPLADITFPDWSGLPPARDNKTVQVGAVFNNIKLPKSMVYARNGKRRLGSIEIVRTQASGRLDFQALAINCTVNVPENSTTAESDQGYKKIEPHASWNNGFRLANTGIGGGPSHYGPHWTKTENTNIKNQGAIVEISFKGRTNDPTVTINKSYWATLHAPDVLTTGILPDLSKSPSSRLEMLGAAHGSQGNEIRLTIAELLEDPIGSGNFVDPFPSGRGGPLHIYTKNYKTNGQLLAGGDANGRPKLGDKTRIKSWFLHNQSRTDVSYSNIDTDNDKLIFSPYQSLFPQYREGAFAGTNQPEYRIRWGTAGNPRPGQKHGPWNFVDAFLAPGTIVACLKDWEAVDVIESPDSYVSLAIVNHVKSADPQPAADERSYYPTGYFLPITDEVLAELPIEADSSGQQIAYILSGVEVFGGDTYVNLVDLCRLYPLWDNGCERRNSYTPDFGVGHIVPMESKFNYALRQGRSLANNAMYSQEAACENRFLHATNGIAFGQPEEWNINEVLVTKETIAIYKPLPSTVILAHNRKYSIYVSQPKLYGERDDSFRQWRPADYYDLDGTKGEGVRMEVLLGGLYAWQERDYGRVRARDRAIIPTSVGELTTGTGKDLDGIDYAGQGVGLHEFNALSVSADRAYWIDSEQKLLCRFSQAGKDDLSDRGHAHDLFTLTLPDHRAAKFSLGVDHRSGDVWITYGQQLVNQTRTVLYNEKLDVFIGEQDCQPARYTMWRGKLYGIHPGKKHQIHVLASGAAGIYFDQSYLAEVEWIVNPQVMYPKVFDNAAITLTGRDALVSMTMRTQTDQQIVDLRPGVDYRVAFRQGQLWFPLMNLVPRDGDVDPRLRDQYLIMTLSIDSTQLSVSDRFTLTGADTLYRLSPRY</sequence>
<name>A0A6L9L904_9BACT</name>
<organism evidence="3 4">
    <name type="scientific">Spirosoma terrae</name>
    <dbReference type="NCBI Taxonomy" id="1968276"/>
    <lineage>
        <taxon>Bacteria</taxon>
        <taxon>Pseudomonadati</taxon>
        <taxon>Bacteroidota</taxon>
        <taxon>Cytophagia</taxon>
        <taxon>Cytophagales</taxon>
        <taxon>Cytophagaceae</taxon>
        <taxon>Spirosoma</taxon>
    </lineage>
</organism>
<feature type="region of interest" description="Disordered" evidence="1">
    <location>
        <begin position="1"/>
        <end position="28"/>
    </location>
</feature>
<feature type="domain" description="Crassvirus muzzle protein N-terminal region" evidence="2">
    <location>
        <begin position="4"/>
        <end position="686"/>
    </location>
</feature>